<organism evidence="2 3">
    <name type="scientific">Solimonas fluminis</name>
    <dbReference type="NCBI Taxonomy" id="2086571"/>
    <lineage>
        <taxon>Bacteria</taxon>
        <taxon>Pseudomonadati</taxon>
        <taxon>Pseudomonadota</taxon>
        <taxon>Gammaproteobacteria</taxon>
        <taxon>Nevskiales</taxon>
        <taxon>Nevskiaceae</taxon>
        <taxon>Solimonas</taxon>
    </lineage>
</organism>
<dbReference type="EMBL" id="PSNW01000005">
    <property type="protein sequence ID" value="PPE73788.1"/>
    <property type="molecule type" value="Genomic_DNA"/>
</dbReference>
<gene>
    <name evidence="2" type="ORF">C3942_10265</name>
</gene>
<dbReference type="RefSeq" id="WP_104230303.1">
    <property type="nucleotide sequence ID" value="NZ_PSNW01000005.1"/>
</dbReference>
<feature type="chain" id="PRO_5015461492" description="BPP domain-containing protein" evidence="1">
    <location>
        <begin position="27"/>
        <end position="417"/>
    </location>
</feature>
<name>A0A2S5TG19_9GAMM</name>
<dbReference type="OrthoDB" id="9796789at2"/>
<protein>
    <recommendedName>
        <fullName evidence="4">BPP domain-containing protein</fullName>
    </recommendedName>
</protein>
<evidence type="ECO:0008006" key="4">
    <source>
        <dbReference type="Google" id="ProtNLM"/>
    </source>
</evidence>
<evidence type="ECO:0000313" key="3">
    <source>
        <dbReference type="Proteomes" id="UP000238220"/>
    </source>
</evidence>
<proteinExistence type="predicted"/>
<feature type="signal peptide" evidence="1">
    <location>
        <begin position="1"/>
        <end position="26"/>
    </location>
</feature>
<reference evidence="2 3" key="1">
    <citation type="submission" date="2018-02" db="EMBL/GenBank/DDBJ databases">
        <title>Genome sequencing of Solimonas sp. HR-BB.</title>
        <authorList>
            <person name="Lee Y."/>
            <person name="Jeon C.O."/>
        </authorList>
    </citation>
    <scope>NUCLEOTIDE SEQUENCE [LARGE SCALE GENOMIC DNA]</scope>
    <source>
        <strain evidence="2 3">HR-BB</strain>
    </source>
</reference>
<dbReference type="Proteomes" id="UP000238220">
    <property type="component" value="Unassembled WGS sequence"/>
</dbReference>
<accession>A0A2S5TG19</accession>
<keyword evidence="1" id="KW-0732">Signal</keyword>
<keyword evidence="3" id="KW-1185">Reference proteome</keyword>
<comment type="caution">
    <text evidence="2">The sequence shown here is derived from an EMBL/GenBank/DDBJ whole genome shotgun (WGS) entry which is preliminary data.</text>
</comment>
<dbReference type="AlphaFoldDB" id="A0A2S5TG19"/>
<evidence type="ECO:0000256" key="1">
    <source>
        <dbReference type="SAM" id="SignalP"/>
    </source>
</evidence>
<evidence type="ECO:0000313" key="2">
    <source>
        <dbReference type="EMBL" id="PPE73788.1"/>
    </source>
</evidence>
<sequence>MQTGRITAGMLLATVLVACGSGRSDAAQAAGFEARALGSATRVNQYAASDQQLPAAAGDAAGNSVVAWDSFGQDGSLSGIYARRLDAAGNPLGAEFRVNTRSDNRQTNPAVAMSTDGRFVVAWNSNGVNGVGLGIFAQRYAADGTPQGGEIEVAVSGEYSIQPGVGLAMDPQGNFIVLWADRRIPGGFSSLDTRTIQAQRYGPEGLAKGGPVTVESSVFPTVRNPTATMDAAGNFVAAWVQGPSGVSKSQVFARRMAASGLPRAAAFRVTENSDQVSDVDRARIAGNDAGAFVIVWEPLANDAGSSGAYLRVYDSSGRALRSGFRAGTNGEIRRHPCVSMNSSGFVVAGHNDGVWAQRYDLQGNRIGSDFRPDTSGAPFTQLFGIPVLDSHGGLTLVWQDWQQDGDGRGISARRYAP</sequence>
<dbReference type="PROSITE" id="PS51257">
    <property type="entry name" value="PROKAR_LIPOPROTEIN"/>
    <property type="match status" value="1"/>
</dbReference>